<evidence type="ECO:0000313" key="2">
    <source>
        <dbReference type="EMBL" id="MDT0442246.1"/>
    </source>
</evidence>
<accession>A0ABU2S0N1</accession>
<feature type="region of interest" description="Disordered" evidence="1">
    <location>
        <begin position="42"/>
        <end position="89"/>
    </location>
</feature>
<protein>
    <submittedName>
        <fullName evidence="2">Uncharacterized protein</fullName>
    </submittedName>
</protein>
<dbReference type="Proteomes" id="UP001183615">
    <property type="component" value="Unassembled WGS sequence"/>
</dbReference>
<organism evidence="2 3">
    <name type="scientific">Streptomyces johnsoniae</name>
    <dbReference type="NCBI Taxonomy" id="3075532"/>
    <lineage>
        <taxon>Bacteria</taxon>
        <taxon>Bacillati</taxon>
        <taxon>Actinomycetota</taxon>
        <taxon>Actinomycetes</taxon>
        <taxon>Kitasatosporales</taxon>
        <taxon>Streptomycetaceae</taxon>
        <taxon>Streptomyces</taxon>
    </lineage>
</organism>
<proteinExistence type="predicted"/>
<reference evidence="3" key="1">
    <citation type="submission" date="2023-07" db="EMBL/GenBank/DDBJ databases">
        <title>30 novel species of actinomycetes from the DSMZ collection.</title>
        <authorList>
            <person name="Nouioui I."/>
        </authorList>
    </citation>
    <scope>NUCLEOTIDE SEQUENCE [LARGE SCALE GENOMIC DNA]</scope>
    <source>
        <strain evidence="3">DSM 41886</strain>
    </source>
</reference>
<sequence length="327" mass="34191">MSGRGEIFLGDLVRALAALRPADRATAGAVCELLGLAGPPAPHPPAVPGAGAHPADDRPAGPASGDEGAARWAAPPADADRPTPPVPAAAPAFSLTVTERGGPGPAERPSLPEPLSAAGQLSALSYEPPWTPGWARGVMFAVVATPVESTRVDQRVLVRKVSRHQAVRSVPRLRRPSTRQGVQLLIDHSPGMAPFTEDRDWLRSLVGGVAGRERVETLRFRGSPARGVVGTDPLAPQPHRPPTPGTPVVLVSDLGLLRPPFAGAAVAAAAEWTRFVDSVRHAGCPVVCLTPYPAERHPAPLRQRVTLIPFDRGLSVTVARQARKAGP</sequence>
<keyword evidence="3" id="KW-1185">Reference proteome</keyword>
<evidence type="ECO:0000313" key="3">
    <source>
        <dbReference type="Proteomes" id="UP001183615"/>
    </source>
</evidence>
<name>A0ABU2S0N1_9ACTN</name>
<dbReference type="RefSeq" id="WP_311616683.1">
    <property type="nucleotide sequence ID" value="NZ_JAVREV010000003.1"/>
</dbReference>
<gene>
    <name evidence="2" type="ORF">RM779_06480</name>
</gene>
<evidence type="ECO:0000256" key="1">
    <source>
        <dbReference type="SAM" id="MobiDB-lite"/>
    </source>
</evidence>
<comment type="caution">
    <text evidence="2">The sequence shown here is derived from an EMBL/GenBank/DDBJ whole genome shotgun (WGS) entry which is preliminary data.</text>
</comment>
<dbReference type="EMBL" id="JAVREV010000003">
    <property type="protein sequence ID" value="MDT0442246.1"/>
    <property type="molecule type" value="Genomic_DNA"/>
</dbReference>